<name>A0A1M6JR62_9BACE</name>
<evidence type="ECO:0000313" key="4">
    <source>
        <dbReference type="EMBL" id="SHJ49191.1"/>
    </source>
</evidence>
<keyword evidence="1" id="KW-0732">Signal</keyword>
<dbReference type="InterPro" id="IPR013830">
    <property type="entry name" value="SGNH_hydro"/>
</dbReference>
<dbReference type="RefSeq" id="WP_025833968.1">
    <property type="nucleotide sequence ID" value="NZ_FQZN01000031.1"/>
</dbReference>
<evidence type="ECO:0000259" key="3">
    <source>
        <dbReference type="Pfam" id="PF17996"/>
    </source>
</evidence>
<evidence type="ECO:0000259" key="2">
    <source>
        <dbReference type="Pfam" id="PF13472"/>
    </source>
</evidence>
<dbReference type="PANTHER" id="PTHR37834">
    <property type="entry name" value="GDSL-LIKE LIPASE/ACYLHYDROLASE DOMAIN PROTEIN (AFU_ORTHOLOGUE AFUA_2G00620)"/>
    <property type="match status" value="1"/>
</dbReference>
<protein>
    <submittedName>
        <fullName evidence="4">Lysophospholipase L1</fullName>
    </submittedName>
</protein>
<dbReference type="eggNOG" id="COG2755">
    <property type="taxonomic scope" value="Bacteria"/>
</dbReference>
<dbReference type="Pfam" id="PF13472">
    <property type="entry name" value="Lipase_GDSL_2"/>
    <property type="match status" value="1"/>
</dbReference>
<gene>
    <name evidence="4" type="ORF">SAMN05444350_13137</name>
</gene>
<evidence type="ECO:0000256" key="1">
    <source>
        <dbReference type="SAM" id="SignalP"/>
    </source>
</evidence>
<proteinExistence type="predicted"/>
<dbReference type="Gene3D" id="2.60.120.260">
    <property type="entry name" value="Galactose-binding domain-like"/>
    <property type="match status" value="1"/>
</dbReference>
<organism evidence="4 5">
    <name type="scientific">Bacteroides stercorirosoris</name>
    <dbReference type="NCBI Taxonomy" id="871324"/>
    <lineage>
        <taxon>Bacteria</taxon>
        <taxon>Pseudomonadati</taxon>
        <taxon>Bacteroidota</taxon>
        <taxon>Bacteroidia</taxon>
        <taxon>Bacteroidales</taxon>
        <taxon>Bacteroidaceae</taxon>
        <taxon>Bacteroides</taxon>
    </lineage>
</organism>
<accession>A0A1M6JR62</accession>
<evidence type="ECO:0000313" key="5">
    <source>
        <dbReference type="Proteomes" id="UP000184192"/>
    </source>
</evidence>
<dbReference type="Gene3D" id="3.40.50.1110">
    <property type="entry name" value="SGNH hydrolase"/>
    <property type="match status" value="1"/>
</dbReference>
<sequence>MKKHYLIWLVSIAILCCTPEAKSAEKAIKANDTAVRYTGRTQIQPDGSVTFDWVGTYLETRFTGGALSLKITETGTSYYNVFVDGTLHRVVKVCGTDTLINFVSGVNRKMHSLRIQKRTEGEFGNTTIHQFLLASSGDLQEEPKVRTRHIEFIGNSLTCGYGAEGKNRDEPFRLETENCNLSFSTITARYFDADYSLLAHSGKGAVRNYGDSVRVSAVTMKNKMLQTFDEGSTQQWNFTDYHPDLVVINLGTNDFSLEPQPYKSEFIESYTQMLKQLRQHYGNIPILCIYCCTVPAPVYSFYEAAVDAMNDPNIFLLKMKNDLLNDTTDLGAVWHPNYNGHRKMAMNIIPYISTIMGWELSRKTIE</sequence>
<dbReference type="Proteomes" id="UP000184192">
    <property type="component" value="Unassembled WGS sequence"/>
</dbReference>
<dbReference type="InterPro" id="IPR040794">
    <property type="entry name" value="CE2_N"/>
</dbReference>
<dbReference type="SUPFAM" id="SSF52266">
    <property type="entry name" value="SGNH hydrolase"/>
    <property type="match status" value="1"/>
</dbReference>
<dbReference type="InterPro" id="IPR037461">
    <property type="entry name" value="CtCE2-like_dom"/>
</dbReference>
<dbReference type="Pfam" id="PF17996">
    <property type="entry name" value="CE2_N"/>
    <property type="match status" value="1"/>
</dbReference>
<feature type="domain" description="SGNH hydrolase-type esterase" evidence="2">
    <location>
        <begin position="152"/>
        <end position="342"/>
    </location>
</feature>
<dbReference type="EMBL" id="FQZN01000031">
    <property type="protein sequence ID" value="SHJ49191.1"/>
    <property type="molecule type" value="Genomic_DNA"/>
</dbReference>
<dbReference type="GO" id="GO:0052689">
    <property type="term" value="F:carboxylic ester hydrolase activity"/>
    <property type="evidence" value="ECO:0007669"/>
    <property type="project" value="InterPro"/>
</dbReference>
<dbReference type="AlphaFoldDB" id="A0A1M6JR62"/>
<feature type="domain" description="Carbohydrate esterase 2 N-terminal" evidence="3">
    <location>
        <begin position="37"/>
        <end position="143"/>
    </location>
</feature>
<dbReference type="GeneID" id="92714024"/>
<dbReference type="InterPro" id="IPR036514">
    <property type="entry name" value="SGNH_hydro_sf"/>
</dbReference>
<keyword evidence="5" id="KW-1185">Reference proteome</keyword>
<reference evidence="5" key="1">
    <citation type="submission" date="2016-11" db="EMBL/GenBank/DDBJ databases">
        <authorList>
            <person name="Varghese N."/>
            <person name="Submissions S."/>
        </authorList>
    </citation>
    <scope>NUCLEOTIDE SEQUENCE [LARGE SCALE GENOMIC DNA]</scope>
    <source>
        <strain evidence="5">DSM 26884</strain>
    </source>
</reference>
<dbReference type="CDD" id="cd01831">
    <property type="entry name" value="Endoglucanase_E_like"/>
    <property type="match status" value="1"/>
</dbReference>
<feature type="signal peptide" evidence="1">
    <location>
        <begin position="1"/>
        <end position="23"/>
    </location>
</feature>
<feature type="chain" id="PRO_5009918793" evidence="1">
    <location>
        <begin position="24"/>
        <end position="366"/>
    </location>
</feature>
<dbReference type="PANTHER" id="PTHR37834:SF2">
    <property type="entry name" value="ESTERASE, SGNH HYDROLASE-TYPE"/>
    <property type="match status" value="1"/>
</dbReference>
<dbReference type="InterPro" id="IPR052762">
    <property type="entry name" value="PCW_deacetylase/CE"/>
</dbReference>